<dbReference type="GO" id="GO:0003677">
    <property type="term" value="F:DNA binding"/>
    <property type="evidence" value="ECO:0007669"/>
    <property type="project" value="UniProtKB-UniRule"/>
</dbReference>
<dbReference type="PIRSF" id="PIRSF000804">
    <property type="entry name" value="DNA_pol_III_b"/>
    <property type="match status" value="1"/>
</dbReference>
<keyword evidence="7 9" id="KW-0239">DNA-directed DNA polymerase</keyword>
<dbReference type="EMBL" id="MHKB01000012">
    <property type="protein sequence ID" value="OGY78790.1"/>
    <property type="molecule type" value="Genomic_DNA"/>
</dbReference>
<dbReference type="SUPFAM" id="SSF55979">
    <property type="entry name" value="DNA clamp"/>
    <property type="match status" value="3"/>
</dbReference>
<dbReference type="Proteomes" id="UP000177165">
    <property type="component" value="Unassembled WGS sequence"/>
</dbReference>
<accession>A0A1G2ARY9</accession>
<dbReference type="STRING" id="1798540.A3B74_03300"/>
<evidence type="ECO:0000259" key="12">
    <source>
        <dbReference type="Pfam" id="PF02768"/>
    </source>
</evidence>
<evidence type="ECO:0000256" key="8">
    <source>
        <dbReference type="ARBA" id="ARBA00023125"/>
    </source>
</evidence>
<evidence type="ECO:0000256" key="4">
    <source>
        <dbReference type="ARBA" id="ARBA00022679"/>
    </source>
</evidence>
<evidence type="ECO:0000256" key="5">
    <source>
        <dbReference type="ARBA" id="ARBA00022695"/>
    </source>
</evidence>
<keyword evidence="5 9" id="KW-0548">Nucleotidyltransferase</keyword>
<organism evidence="13 14">
    <name type="scientific">Candidatus Kerfeldbacteria bacterium RIFCSPHIGHO2_02_FULL_42_14</name>
    <dbReference type="NCBI Taxonomy" id="1798540"/>
    <lineage>
        <taxon>Bacteria</taxon>
        <taxon>Candidatus Kerfeldiibacteriota</taxon>
    </lineage>
</organism>
<evidence type="ECO:0000256" key="2">
    <source>
        <dbReference type="ARBA" id="ARBA00010752"/>
    </source>
</evidence>
<dbReference type="GO" id="GO:0006271">
    <property type="term" value="P:DNA strand elongation involved in DNA replication"/>
    <property type="evidence" value="ECO:0007669"/>
    <property type="project" value="TreeGrafter"/>
</dbReference>
<feature type="domain" description="DNA polymerase III beta sliding clamp C-terminal" evidence="12">
    <location>
        <begin position="244"/>
        <end position="366"/>
    </location>
</feature>
<dbReference type="InterPro" id="IPR001001">
    <property type="entry name" value="DNA_polIII_beta"/>
</dbReference>
<dbReference type="PANTHER" id="PTHR30478:SF0">
    <property type="entry name" value="BETA SLIDING CLAMP"/>
    <property type="match status" value="1"/>
</dbReference>
<evidence type="ECO:0000256" key="1">
    <source>
        <dbReference type="ARBA" id="ARBA00004496"/>
    </source>
</evidence>
<evidence type="ECO:0000313" key="14">
    <source>
        <dbReference type="Proteomes" id="UP000177165"/>
    </source>
</evidence>
<comment type="similarity">
    <text evidence="2 9">Belongs to the beta sliding clamp family.</text>
</comment>
<proteinExistence type="inferred from homology"/>
<evidence type="ECO:0000259" key="11">
    <source>
        <dbReference type="Pfam" id="PF02767"/>
    </source>
</evidence>
<keyword evidence="8" id="KW-0238">DNA-binding</keyword>
<dbReference type="InterPro" id="IPR022634">
    <property type="entry name" value="DNA_polIII_beta_N"/>
</dbReference>
<dbReference type="InterPro" id="IPR046938">
    <property type="entry name" value="DNA_clamp_sf"/>
</dbReference>
<keyword evidence="4 9" id="KW-0808">Transferase</keyword>
<reference evidence="13 14" key="1">
    <citation type="journal article" date="2016" name="Nat. Commun.">
        <title>Thousands of microbial genomes shed light on interconnected biogeochemical processes in an aquifer system.</title>
        <authorList>
            <person name="Anantharaman K."/>
            <person name="Brown C.T."/>
            <person name="Hug L.A."/>
            <person name="Sharon I."/>
            <person name="Castelle C.J."/>
            <person name="Probst A.J."/>
            <person name="Thomas B.C."/>
            <person name="Singh A."/>
            <person name="Wilkins M.J."/>
            <person name="Karaoz U."/>
            <person name="Brodie E.L."/>
            <person name="Williams K.H."/>
            <person name="Hubbard S.S."/>
            <person name="Banfield J.F."/>
        </authorList>
    </citation>
    <scope>NUCLEOTIDE SEQUENCE [LARGE SCALE GENOMIC DNA]</scope>
</reference>
<dbReference type="Gene3D" id="3.70.10.10">
    <property type="match status" value="1"/>
</dbReference>
<evidence type="ECO:0000313" key="13">
    <source>
        <dbReference type="EMBL" id="OGY78790.1"/>
    </source>
</evidence>
<dbReference type="PANTHER" id="PTHR30478">
    <property type="entry name" value="DNA POLYMERASE III SUBUNIT BETA"/>
    <property type="match status" value="1"/>
</dbReference>
<evidence type="ECO:0000256" key="7">
    <source>
        <dbReference type="ARBA" id="ARBA00022932"/>
    </source>
</evidence>
<dbReference type="AlphaFoldDB" id="A0A1G2ARY9"/>
<evidence type="ECO:0000259" key="10">
    <source>
        <dbReference type="Pfam" id="PF00712"/>
    </source>
</evidence>
<keyword evidence="3 9" id="KW-0963">Cytoplasm</keyword>
<dbReference type="GO" id="GO:0009360">
    <property type="term" value="C:DNA polymerase III complex"/>
    <property type="evidence" value="ECO:0007669"/>
    <property type="project" value="InterPro"/>
</dbReference>
<evidence type="ECO:0000256" key="9">
    <source>
        <dbReference type="PIRNR" id="PIRNR000804"/>
    </source>
</evidence>
<name>A0A1G2ARY9_9BACT</name>
<dbReference type="NCBIfam" id="TIGR00663">
    <property type="entry name" value="dnan"/>
    <property type="match status" value="1"/>
</dbReference>
<comment type="subunit">
    <text evidence="9">Forms a ring-shaped head-to-tail homodimer around DNA.</text>
</comment>
<keyword evidence="6 9" id="KW-0235">DNA replication</keyword>
<dbReference type="InterPro" id="IPR022637">
    <property type="entry name" value="DNA_polIII_beta_cen"/>
</dbReference>
<feature type="domain" description="DNA polymerase III beta sliding clamp central" evidence="11">
    <location>
        <begin position="128"/>
        <end position="242"/>
    </location>
</feature>
<gene>
    <name evidence="13" type="ORF">A3B74_03300</name>
</gene>
<evidence type="ECO:0000256" key="6">
    <source>
        <dbReference type="ARBA" id="ARBA00022705"/>
    </source>
</evidence>
<protein>
    <recommendedName>
        <fullName evidence="9">Beta sliding clamp</fullName>
    </recommendedName>
</protein>
<sequence>MKFSCLQENFKKGLIIVSHITGKTVNLPILSNVLIRAQEGKIECITTNLDIGIKIFIRGKIEEEGEFTVPAQLLNNYIGLLPHERIDVQSDDKNLILSAGSSQSKIRGENAGEFPLVPEIEKDCVFEVQLSQFREALSRTIIAAATDETRPELCGALFSFSDSKLTIAATDSFRLAECVIPLLSGAASKKCLIPLATLQELLRVLAITEDEKLSVYVAENQILFSFDTVELVSRLLAHQYPDYKQIIPREFRTQATLPVQECIQTIKAASLFTKAGINDIALEVKVQESILKVSAVNNQLGENVATLPIQVRGEDNAVVLNYRFLLDGLQTLQSETGFLGVMQGTSPAILKPEHGEGFLYVIMPIRQ</sequence>
<evidence type="ECO:0000256" key="3">
    <source>
        <dbReference type="ARBA" id="ARBA00022490"/>
    </source>
</evidence>
<comment type="caution">
    <text evidence="13">The sequence shown here is derived from an EMBL/GenBank/DDBJ whole genome shotgun (WGS) entry which is preliminary data.</text>
</comment>
<dbReference type="Pfam" id="PF00712">
    <property type="entry name" value="DNA_pol3_beta"/>
    <property type="match status" value="1"/>
</dbReference>
<dbReference type="GO" id="GO:0008408">
    <property type="term" value="F:3'-5' exonuclease activity"/>
    <property type="evidence" value="ECO:0007669"/>
    <property type="project" value="InterPro"/>
</dbReference>
<comment type="function">
    <text evidence="9">Confers DNA tethering and processivity to DNA polymerases and other proteins. Acts as a clamp, forming a ring around DNA (a reaction catalyzed by the clamp-loading complex) which diffuses in an ATP-independent manner freely and bidirectionally along dsDNA. Initially characterized for its ability to contact the catalytic subunit of DNA polymerase III (Pol III), a complex, multichain enzyme responsible for most of the replicative synthesis in bacteria; Pol III exhibits 3'-5' exonuclease proofreading activity. The beta chain is required for initiation of replication as well as for processivity of DNA replication.</text>
</comment>
<comment type="subcellular location">
    <subcellularLocation>
        <location evidence="1 9">Cytoplasm</location>
    </subcellularLocation>
</comment>
<dbReference type="GO" id="GO:0003887">
    <property type="term" value="F:DNA-directed DNA polymerase activity"/>
    <property type="evidence" value="ECO:0007669"/>
    <property type="project" value="UniProtKB-UniRule"/>
</dbReference>
<dbReference type="Pfam" id="PF02767">
    <property type="entry name" value="DNA_pol3_beta_2"/>
    <property type="match status" value="1"/>
</dbReference>
<feature type="domain" description="DNA polymerase III beta sliding clamp N-terminal" evidence="10">
    <location>
        <begin position="1"/>
        <end position="118"/>
    </location>
</feature>
<dbReference type="Pfam" id="PF02768">
    <property type="entry name" value="DNA_pol3_beta_3"/>
    <property type="match status" value="1"/>
</dbReference>
<dbReference type="CDD" id="cd00140">
    <property type="entry name" value="beta_clamp"/>
    <property type="match status" value="1"/>
</dbReference>
<dbReference type="Gene3D" id="3.10.150.10">
    <property type="entry name" value="DNA Polymerase III, subunit A, domain 2"/>
    <property type="match status" value="1"/>
</dbReference>
<dbReference type="GO" id="GO:0005737">
    <property type="term" value="C:cytoplasm"/>
    <property type="evidence" value="ECO:0007669"/>
    <property type="project" value="UniProtKB-SubCell"/>
</dbReference>
<dbReference type="InterPro" id="IPR022635">
    <property type="entry name" value="DNA_polIII_beta_C"/>
</dbReference>
<dbReference type="SMART" id="SM00480">
    <property type="entry name" value="POL3Bc"/>
    <property type="match status" value="1"/>
</dbReference>